<dbReference type="Proteomes" id="UP000830671">
    <property type="component" value="Chromosome 9"/>
</dbReference>
<organism evidence="1 2">
    <name type="scientific">Colletotrichum lupini</name>
    <dbReference type="NCBI Taxonomy" id="145971"/>
    <lineage>
        <taxon>Eukaryota</taxon>
        <taxon>Fungi</taxon>
        <taxon>Dikarya</taxon>
        <taxon>Ascomycota</taxon>
        <taxon>Pezizomycotina</taxon>
        <taxon>Sordariomycetes</taxon>
        <taxon>Hypocreomycetidae</taxon>
        <taxon>Glomerellales</taxon>
        <taxon>Glomerellaceae</taxon>
        <taxon>Colletotrichum</taxon>
        <taxon>Colletotrichum acutatum species complex</taxon>
    </lineage>
</organism>
<gene>
    <name evidence="1" type="ORF">CLUP02_16395</name>
</gene>
<dbReference type="RefSeq" id="XP_049152464.1">
    <property type="nucleotide sequence ID" value="XM_049295317.1"/>
</dbReference>
<reference evidence="1" key="1">
    <citation type="journal article" date="2021" name="Mol. Plant Microbe Interact.">
        <title>Complete Genome Sequence of the Plant-Pathogenic Fungus Colletotrichum lupini.</title>
        <authorList>
            <person name="Baroncelli R."/>
            <person name="Pensec F."/>
            <person name="Da Lio D."/>
            <person name="Boufleur T."/>
            <person name="Vicente I."/>
            <person name="Sarrocco S."/>
            <person name="Picot A."/>
            <person name="Baraldi E."/>
            <person name="Sukno S."/>
            <person name="Thon M."/>
            <person name="Le Floch G."/>
        </authorList>
    </citation>
    <scope>NUCLEOTIDE SEQUENCE</scope>
    <source>
        <strain evidence="1">IMI 504893</strain>
    </source>
</reference>
<dbReference type="EMBL" id="CP019481">
    <property type="protein sequence ID" value="UQC90863.1"/>
    <property type="molecule type" value="Genomic_DNA"/>
</dbReference>
<name>A0A9Q8WP59_9PEZI</name>
<evidence type="ECO:0000313" key="1">
    <source>
        <dbReference type="EMBL" id="UQC90863.1"/>
    </source>
</evidence>
<protein>
    <submittedName>
        <fullName evidence="1">Uncharacterized protein</fullName>
    </submittedName>
</protein>
<accession>A0A9Q8WP59</accession>
<dbReference type="AlphaFoldDB" id="A0A9Q8WP59"/>
<evidence type="ECO:0000313" key="2">
    <source>
        <dbReference type="Proteomes" id="UP000830671"/>
    </source>
</evidence>
<dbReference type="GeneID" id="73350327"/>
<sequence>MDEERLNLTPRRIACLYRRQETGQDGIGQAWAEKWQQWRVVTSSSIQFLEREGEREGSGGGYGAFPFLSSSFLMQQEPQQHLPGPPNAHPEPPCVVFRTSRNREVGELKSPLARFEAAVQSQIESCQGSGRISGPGLGGRGWRGAPTPNIDLREYVPSCSVRSALSRALAPETHLNAILLLLFLNRISLSDLSPCPQSTHAPPSSTRVVRVLGNKRVCPSDV</sequence>
<dbReference type="KEGG" id="clup:CLUP02_16395"/>
<keyword evidence="2" id="KW-1185">Reference proteome</keyword>
<proteinExistence type="predicted"/>